<sequence>MSDGPPLPPGTGFAEQGRFVVGSIMRHVLVMSATGSVGLMAIFVVDLMTLLYVSRLGDPALTAAVGLASVVQFFATAVNIGMMIAAGALVGRAIGAGDRPLARRLAASSMALGVLVSGLLAALIMPFADRLLGLVGAQGEALRVAHLFLMITLPSNVLLGLGMMFTGLLRAQGDAVRAMWVTLGGAIVTAILDPLLIFGAGLGVEGAAIAVCIARATFVAIGWRNLSQHGLMRRPRAAEVVADAPAMASIAGPAVLTNLAPSVASAFLTHLFAGYGPDAIAAAAVIDRLTPVAFGGLFALSGAIGPILAQNWGAARFDRMGETLRSCVTATLVYAAAVWLLLILLRWPLAGLFGLKDEAADLFAFFCLVGGAIWFFNGLLFLGNAAFNNLGFPLRSSLLNWGRATIGTVPPAYLGSALFGPRGIVAGMGIGSLVFGLLGLFLARRAVANLAERPAKPCAGQGSTAIVTGELAFPHAAGHDVGKS</sequence>
<evidence type="ECO:0000256" key="2">
    <source>
        <dbReference type="ARBA" id="ARBA00022448"/>
    </source>
</evidence>
<dbReference type="Pfam" id="PF01554">
    <property type="entry name" value="MatE"/>
    <property type="match status" value="2"/>
</dbReference>
<evidence type="ECO:0000256" key="7">
    <source>
        <dbReference type="SAM" id="Phobius"/>
    </source>
</evidence>
<evidence type="ECO:0000256" key="4">
    <source>
        <dbReference type="ARBA" id="ARBA00022692"/>
    </source>
</evidence>
<comment type="caution">
    <text evidence="8">The sequence shown here is derived from an EMBL/GenBank/DDBJ whole genome shotgun (WGS) entry which is preliminary data.</text>
</comment>
<proteinExistence type="predicted"/>
<dbReference type="PANTHER" id="PTHR43549:SF3">
    <property type="entry name" value="MULTIDRUG RESISTANCE PROTEIN YPNP-RELATED"/>
    <property type="match status" value="1"/>
</dbReference>
<feature type="transmembrane region" description="Helical" evidence="7">
    <location>
        <begin position="180"/>
        <end position="201"/>
    </location>
</feature>
<evidence type="ECO:0000256" key="1">
    <source>
        <dbReference type="ARBA" id="ARBA00004429"/>
    </source>
</evidence>
<accession>A0ABW2BG70</accession>
<feature type="transmembrane region" description="Helical" evidence="7">
    <location>
        <begin position="106"/>
        <end position="127"/>
    </location>
</feature>
<name>A0ABW2BG70_9HYPH</name>
<feature type="transmembrane region" description="Helical" evidence="7">
    <location>
        <begin position="332"/>
        <end position="355"/>
    </location>
</feature>
<dbReference type="InterPro" id="IPR052031">
    <property type="entry name" value="Membrane_Transporter-Flippase"/>
</dbReference>
<comment type="subcellular location">
    <subcellularLocation>
        <location evidence="1">Cell inner membrane</location>
        <topology evidence="1">Multi-pass membrane protein</topology>
    </subcellularLocation>
</comment>
<reference evidence="9" key="1">
    <citation type="journal article" date="2019" name="Int. J. Syst. Evol. Microbiol.">
        <title>The Global Catalogue of Microorganisms (GCM) 10K type strain sequencing project: providing services to taxonomists for standard genome sequencing and annotation.</title>
        <authorList>
            <consortium name="The Broad Institute Genomics Platform"/>
            <consortium name="The Broad Institute Genome Sequencing Center for Infectious Disease"/>
            <person name="Wu L."/>
            <person name="Ma J."/>
        </authorList>
    </citation>
    <scope>NUCLEOTIDE SEQUENCE [LARGE SCALE GENOMIC DNA]</scope>
    <source>
        <strain evidence="9">CCUG 48316</strain>
    </source>
</reference>
<evidence type="ECO:0000256" key="3">
    <source>
        <dbReference type="ARBA" id="ARBA00022475"/>
    </source>
</evidence>
<evidence type="ECO:0000256" key="6">
    <source>
        <dbReference type="ARBA" id="ARBA00023136"/>
    </source>
</evidence>
<feature type="transmembrane region" description="Helical" evidence="7">
    <location>
        <begin position="292"/>
        <end position="312"/>
    </location>
</feature>
<evidence type="ECO:0000256" key="5">
    <source>
        <dbReference type="ARBA" id="ARBA00022989"/>
    </source>
</evidence>
<dbReference type="EMBL" id="JBHSWN010000001">
    <property type="protein sequence ID" value="MFC6789408.1"/>
    <property type="molecule type" value="Genomic_DNA"/>
</dbReference>
<dbReference type="PIRSF" id="PIRSF006603">
    <property type="entry name" value="DinF"/>
    <property type="match status" value="1"/>
</dbReference>
<keyword evidence="4 7" id="KW-0812">Transmembrane</keyword>
<evidence type="ECO:0000313" key="9">
    <source>
        <dbReference type="Proteomes" id="UP001596292"/>
    </source>
</evidence>
<protein>
    <submittedName>
        <fullName evidence="8">MATE family efflux transporter</fullName>
    </submittedName>
</protein>
<organism evidence="8 9">
    <name type="scientific">Methylobacterium komagatae</name>
    <dbReference type="NCBI Taxonomy" id="374425"/>
    <lineage>
        <taxon>Bacteria</taxon>
        <taxon>Pseudomonadati</taxon>
        <taxon>Pseudomonadota</taxon>
        <taxon>Alphaproteobacteria</taxon>
        <taxon>Hyphomicrobiales</taxon>
        <taxon>Methylobacteriaceae</taxon>
        <taxon>Methylobacterium</taxon>
    </lineage>
</organism>
<keyword evidence="3" id="KW-1003">Cell membrane</keyword>
<dbReference type="PANTHER" id="PTHR43549">
    <property type="entry name" value="MULTIDRUG RESISTANCE PROTEIN YPNP-RELATED"/>
    <property type="match status" value="1"/>
</dbReference>
<keyword evidence="2" id="KW-0813">Transport</keyword>
<keyword evidence="6 7" id="KW-0472">Membrane</keyword>
<dbReference type="RefSeq" id="WP_378968340.1">
    <property type="nucleotide sequence ID" value="NZ_JBHSWN010000001.1"/>
</dbReference>
<gene>
    <name evidence="8" type="ORF">ACFQE0_07100</name>
</gene>
<dbReference type="Proteomes" id="UP001596292">
    <property type="component" value="Unassembled WGS sequence"/>
</dbReference>
<dbReference type="InterPro" id="IPR048279">
    <property type="entry name" value="MdtK-like"/>
</dbReference>
<feature type="transmembrane region" description="Helical" evidence="7">
    <location>
        <begin position="73"/>
        <end position="94"/>
    </location>
</feature>
<feature type="transmembrane region" description="Helical" evidence="7">
    <location>
        <begin position="362"/>
        <end position="387"/>
    </location>
</feature>
<feature type="transmembrane region" description="Helical" evidence="7">
    <location>
        <begin position="423"/>
        <end position="443"/>
    </location>
</feature>
<evidence type="ECO:0000313" key="8">
    <source>
        <dbReference type="EMBL" id="MFC6789408.1"/>
    </source>
</evidence>
<dbReference type="InterPro" id="IPR002528">
    <property type="entry name" value="MATE_fam"/>
</dbReference>
<feature type="transmembrane region" description="Helical" evidence="7">
    <location>
        <begin position="207"/>
        <end position="226"/>
    </location>
</feature>
<keyword evidence="5 7" id="KW-1133">Transmembrane helix</keyword>
<keyword evidence="9" id="KW-1185">Reference proteome</keyword>
<feature type="transmembrane region" description="Helical" evidence="7">
    <location>
        <begin position="28"/>
        <end position="53"/>
    </location>
</feature>
<feature type="transmembrane region" description="Helical" evidence="7">
    <location>
        <begin position="147"/>
        <end position="168"/>
    </location>
</feature>